<evidence type="ECO:0000256" key="1">
    <source>
        <dbReference type="SAM" id="MobiDB-lite"/>
    </source>
</evidence>
<feature type="compositionally biased region" description="Polar residues" evidence="1">
    <location>
        <begin position="63"/>
        <end position="73"/>
    </location>
</feature>
<protein>
    <submittedName>
        <fullName evidence="2">Uncharacterized protein</fullName>
    </submittedName>
</protein>
<organism evidence="2 3">
    <name type="scientific">Halobacillus salinarum</name>
    <dbReference type="NCBI Taxonomy" id="2932257"/>
    <lineage>
        <taxon>Bacteria</taxon>
        <taxon>Bacillati</taxon>
        <taxon>Bacillota</taxon>
        <taxon>Bacilli</taxon>
        <taxon>Bacillales</taxon>
        <taxon>Bacillaceae</taxon>
        <taxon>Halobacillus</taxon>
    </lineage>
</organism>
<name>A0ABY4ESV2_9BACI</name>
<reference evidence="2 3" key="1">
    <citation type="submission" date="2022-04" db="EMBL/GenBank/DDBJ databases">
        <title>Halobacillus sp. isolated from saltern.</title>
        <authorList>
            <person name="Won M."/>
            <person name="Lee C.-M."/>
            <person name="Woen H.-Y."/>
            <person name="Kwon S.-W."/>
        </authorList>
    </citation>
    <scope>NUCLEOTIDE SEQUENCE [LARGE SCALE GENOMIC DNA]</scope>
    <source>
        <strain evidence="2 3">SSBR10-3</strain>
    </source>
</reference>
<accession>A0ABY4ESV2</accession>
<gene>
    <name evidence="2" type="ORF">MUN89_04535</name>
</gene>
<evidence type="ECO:0000313" key="3">
    <source>
        <dbReference type="Proteomes" id="UP000831787"/>
    </source>
</evidence>
<feature type="region of interest" description="Disordered" evidence="1">
    <location>
        <begin position="63"/>
        <end position="84"/>
    </location>
</feature>
<dbReference type="RefSeq" id="WP_244711780.1">
    <property type="nucleotide sequence ID" value="NZ_CP095073.1"/>
</dbReference>
<dbReference type="EMBL" id="CP095073">
    <property type="protein sequence ID" value="UOQ45221.1"/>
    <property type="molecule type" value="Genomic_DNA"/>
</dbReference>
<sequence>MTGAWERINDQKDKEEYWLKPRNKPVLNPEEQLSFTNFQIKWIGDQPYAGSIMGFVYSEELSNGSSSMNQINLSGRVKQGDHHE</sequence>
<evidence type="ECO:0000313" key="2">
    <source>
        <dbReference type="EMBL" id="UOQ45221.1"/>
    </source>
</evidence>
<proteinExistence type="predicted"/>
<dbReference type="Proteomes" id="UP000831787">
    <property type="component" value="Chromosome"/>
</dbReference>
<keyword evidence="3" id="KW-1185">Reference proteome</keyword>